<comment type="caution">
    <text evidence="1">The sequence shown here is derived from an EMBL/GenBank/DDBJ whole genome shotgun (WGS) entry which is preliminary data.</text>
</comment>
<feature type="non-terminal residue" evidence="1">
    <location>
        <position position="1"/>
    </location>
</feature>
<protein>
    <submittedName>
        <fullName evidence="1">Uncharacterized protein</fullName>
    </submittedName>
</protein>
<gene>
    <name evidence="1" type="ORF">S12H4_24322</name>
</gene>
<sequence>VTGAMTVDCYLNISHDGGTTWRRAAGYEILDAAFIQGVWNSIDCPLMLAEAKLEVVIGGAAPATLDLMCIRKA</sequence>
<reference evidence="1" key="1">
    <citation type="journal article" date="2014" name="Front. Microbiol.">
        <title>High frequency of phylogenetically diverse reductive dehalogenase-homologous genes in deep subseafloor sedimentary metagenomes.</title>
        <authorList>
            <person name="Kawai M."/>
            <person name="Futagami T."/>
            <person name="Toyoda A."/>
            <person name="Takaki Y."/>
            <person name="Nishi S."/>
            <person name="Hori S."/>
            <person name="Arai W."/>
            <person name="Tsubouchi T."/>
            <person name="Morono Y."/>
            <person name="Uchiyama I."/>
            <person name="Ito T."/>
            <person name="Fujiyama A."/>
            <person name="Inagaki F."/>
            <person name="Takami H."/>
        </authorList>
    </citation>
    <scope>NUCLEOTIDE SEQUENCE</scope>
    <source>
        <strain evidence="1">Expedition CK06-06</strain>
    </source>
</reference>
<dbReference type="AlphaFoldDB" id="X1R834"/>
<name>X1R834_9ZZZZ</name>
<organism evidence="1">
    <name type="scientific">marine sediment metagenome</name>
    <dbReference type="NCBI Taxonomy" id="412755"/>
    <lineage>
        <taxon>unclassified sequences</taxon>
        <taxon>metagenomes</taxon>
        <taxon>ecological metagenomes</taxon>
    </lineage>
</organism>
<dbReference type="EMBL" id="BARW01013166">
    <property type="protein sequence ID" value="GAI76887.1"/>
    <property type="molecule type" value="Genomic_DNA"/>
</dbReference>
<accession>X1R834</accession>
<proteinExistence type="predicted"/>
<evidence type="ECO:0000313" key="1">
    <source>
        <dbReference type="EMBL" id="GAI76887.1"/>
    </source>
</evidence>